<keyword evidence="4" id="KW-0863">Zinc-finger</keyword>
<feature type="region of interest" description="Disordered" evidence="9">
    <location>
        <begin position="203"/>
        <end position="316"/>
    </location>
</feature>
<accession>A0A9D3LSN1</accession>
<evidence type="ECO:0000256" key="9">
    <source>
        <dbReference type="SAM" id="MobiDB-lite"/>
    </source>
</evidence>
<organism evidence="11 12">
    <name type="scientific">Anguilla anguilla</name>
    <name type="common">European freshwater eel</name>
    <name type="synonym">Muraena anguilla</name>
    <dbReference type="NCBI Taxonomy" id="7936"/>
    <lineage>
        <taxon>Eukaryota</taxon>
        <taxon>Metazoa</taxon>
        <taxon>Chordata</taxon>
        <taxon>Craniata</taxon>
        <taxon>Vertebrata</taxon>
        <taxon>Euteleostomi</taxon>
        <taxon>Actinopterygii</taxon>
        <taxon>Neopterygii</taxon>
        <taxon>Teleostei</taxon>
        <taxon>Anguilliformes</taxon>
        <taxon>Anguillidae</taxon>
        <taxon>Anguilla</taxon>
    </lineage>
</organism>
<evidence type="ECO:0000256" key="6">
    <source>
        <dbReference type="ARBA" id="ARBA00023015"/>
    </source>
</evidence>
<feature type="region of interest" description="Disordered" evidence="9">
    <location>
        <begin position="120"/>
        <end position="181"/>
    </location>
</feature>
<feature type="compositionally biased region" description="Pro residues" evidence="9">
    <location>
        <begin position="510"/>
        <end position="519"/>
    </location>
</feature>
<dbReference type="GO" id="GO:0008270">
    <property type="term" value="F:zinc ion binding"/>
    <property type="evidence" value="ECO:0007669"/>
    <property type="project" value="UniProtKB-KW"/>
</dbReference>
<feature type="compositionally biased region" description="Polar residues" evidence="9">
    <location>
        <begin position="679"/>
        <end position="692"/>
    </location>
</feature>
<reference evidence="11" key="1">
    <citation type="submission" date="2021-01" db="EMBL/GenBank/DDBJ databases">
        <title>A chromosome-scale assembly of European eel, Anguilla anguilla.</title>
        <authorList>
            <person name="Henkel C."/>
            <person name="Jong-Raadsen S.A."/>
            <person name="Dufour S."/>
            <person name="Weltzien F.-A."/>
            <person name="Palstra A.P."/>
            <person name="Pelster B."/>
            <person name="Spaink H.P."/>
            <person name="Van Den Thillart G.E."/>
            <person name="Jansen H."/>
            <person name="Zahm M."/>
            <person name="Klopp C."/>
            <person name="Cedric C."/>
            <person name="Louis A."/>
            <person name="Berthelot C."/>
            <person name="Parey E."/>
            <person name="Roest Crollius H."/>
            <person name="Montfort J."/>
            <person name="Robinson-Rechavi M."/>
            <person name="Bucao C."/>
            <person name="Bouchez O."/>
            <person name="Gislard M."/>
            <person name="Lluch J."/>
            <person name="Milhes M."/>
            <person name="Lampietro C."/>
            <person name="Lopez Roques C."/>
            <person name="Donnadieu C."/>
            <person name="Braasch I."/>
            <person name="Desvignes T."/>
            <person name="Postlethwait J."/>
            <person name="Bobe J."/>
            <person name="Guiguen Y."/>
            <person name="Dirks R."/>
        </authorList>
    </citation>
    <scope>NUCLEOTIDE SEQUENCE</scope>
    <source>
        <strain evidence="11">Tag_6206</strain>
        <tissue evidence="11">Liver</tissue>
    </source>
</reference>
<feature type="compositionally biased region" description="Low complexity" evidence="9">
    <location>
        <begin position="707"/>
        <end position="717"/>
    </location>
</feature>
<feature type="region of interest" description="Disordered" evidence="9">
    <location>
        <begin position="880"/>
        <end position="1003"/>
    </location>
</feature>
<evidence type="ECO:0000313" key="11">
    <source>
        <dbReference type="EMBL" id="KAG5836239.1"/>
    </source>
</evidence>
<feature type="region of interest" description="Disordered" evidence="9">
    <location>
        <begin position="343"/>
        <end position="384"/>
    </location>
</feature>
<feature type="compositionally biased region" description="Low complexity" evidence="9">
    <location>
        <begin position="303"/>
        <end position="316"/>
    </location>
</feature>
<evidence type="ECO:0000256" key="3">
    <source>
        <dbReference type="ARBA" id="ARBA00022737"/>
    </source>
</evidence>
<feature type="compositionally biased region" description="Low complexity" evidence="9">
    <location>
        <begin position="609"/>
        <end position="620"/>
    </location>
</feature>
<feature type="compositionally biased region" description="Low complexity" evidence="9">
    <location>
        <begin position="283"/>
        <end position="294"/>
    </location>
</feature>
<feature type="compositionally biased region" description="Low complexity" evidence="9">
    <location>
        <begin position="782"/>
        <end position="805"/>
    </location>
</feature>
<keyword evidence="6" id="KW-0805">Transcription regulation</keyword>
<dbReference type="GO" id="GO:0003713">
    <property type="term" value="F:transcription coactivator activity"/>
    <property type="evidence" value="ECO:0007669"/>
    <property type="project" value="TreeGrafter"/>
</dbReference>
<keyword evidence="8" id="KW-0539">Nucleus</keyword>
<protein>
    <recommendedName>
        <fullName evidence="10">HMG box domain-containing protein</fullName>
    </recommendedName>
</protein>
<keyword evidence="7" id="KW-0804">Transcription</keyword>
<dbReference type="PANTHER" id="PTHR45888">
    <property type="entry name" value="HL01030P-RELATED"/>
    <property type="match status" value="1"/>
</dbReference>
<feature type="compositionally biased region" description="Low complexity" evidence="9">
    <location>
        <begin position="577"/>
        <end position="589"/>
    </location>
</feature>
<dbReference type="InterPro" id="IPR009071">
    <property type="entry name" value="HMG_box_dom"/>
</dbReference>
<dbReference type="GO" id="GO:0042800">
    <property type="term" value="F:histone H3K4 methyltransferase activity"/>
    <property type="evidence" value="ECO:0007669"/>
    <property type="project" value="TreeGrafter"/>
</dbReference>
<dbReference type="EMBL" id="JAFIRN010000014">
    <property type="protein sequence ID" value="KAG5836239.1"/>
    <property type="molecule type" value="Genomic_DNA"/>
</dbReference>
<dbReference type="GO" id="GO:0045944">
    <property type="term" value="P:positive regulation of transcription by RNA polymerase II"/>
    <property type="evidence" value="ECO:0007669"/>
    <property type="project" value="TreeGrafter"/>
</dbReference>
<feature type="compositionally biased region" description="Basic and acidic residues" evidence="9">
    <location>
        <begin position="157"/>
        <end position="167"/>
    </location>
</feature>
<evidence type="ECO:0000256" key="2">
    <source>
        <dbReference type="ARBA" id="ARBA00022723"/>
    </source>
</evidence>
<dbReference type="Gene3D" id="1.10.30.10">
    <property type="entry name" value="High mobility group box domain"/>
    <property type="match status" value="1"/>
</dbReference>
<evidence type="ECO:0000256" key="8">
    <source>
        <dbReference type="ARBA" id="ARBA00023242"/>
    </source>
</evidence>
<dbReference type="AlphaFoldDB" id="A0A9D3LSN1"/>
<dbReference type="FunFam" id="1.10.30.10:FF:000009">
    <property type="entry name" value="Histone-lysine N-methyltransferase"/>
    <property type="match status" value="1"/>
</dbReference>
<keyword evidence="3" id="KW-0677">Repeat</keyword>
<keyword evidence="5" id="KW-0862">Zinc</keyword>
<evidence type="ECO:0000259" key="10">
    <source>
        <dbReference type="SMART" id="SM00398"/>
    </source>
</evidence>
<feature type="region of interest" description="Disordered" evidence="9">
    <location>
        <begin position="447"/>
        <end position="753"/>
    </location>
</feature>
<proteinExistence type="predicted"/>
<feature type="region of interest" description="Disordered" evidence="9">
    <location>
        <begin position="765"/>
        <end position="857"/>
    </location>
</feature>
<evidence type="ECO:0000256" key="5">
    <source>
        <dbReference type="ARBA" id="ARBA00022833"/>
    </source>
</evidence>
<feature type="domain" description="HMG box" evidence="10">
    <location>
        <begin position="396"/>
        <end position="464"/>
    </location>
</feature>
<evidence type="ECO:0000256" key="1">
    <source>
        <dbReference type="ARBA" id="ARBA00004123"/>
    </source>
</evidence>
<dbReference type="InterPro" id="IPR036910">
    <property type="entry name" value="HMG_box_dom_sf"/>
</dbReference>
<keyword evidence="12" id="KW-1185">Reference proteome</keyword>
<dbReference type="PANTHER" id="PTHR45888:SF2">
    <property type="entry name" value="HISTONE-LYSINE N-METHYLTRANSFERASE 2D"/>
    <property type="match status" value="1"/>
</dbReference>
<feature type="compositionally biased region" description="Low complexity" evidence="9">
    <location>
        <begin position="364"/>
        <end position="374"/>
    </location>
</feature>
<dbReference type="GO" id="GO:0044666">
    <property type="term" value="C:MLL3/4 complex"/>
    <property type="evidence" value="ECO:0007669"/>
    <property type="project" value="TreeGrafter"/>
</dbReference>
<keyword evidence="2" id="KW-0479">Metal-binding</keyword>
<feature type="compositionally biased region" description="Gly residues" evidence="9">
    <location>
        <begin position="54"/>
        <end position="76"/>
    </location>
</feature>
<sequence>MALLRSISLPQLQKKRPRRPRLDTCDGAELKEGQGEGCGEPMDCDAKLEAPGSPDGGGGPEGGAEGGADGEGAKGGGPEEEMDDKKKKRKPYRPGIGGFMVRQRKCNLLLKRGRILPPTTREGVAEGMGGAEGLAPDRTTDEVVCSRAQPEASQDAKLTEAEAEHAKSAGARRGASWRTCSPRTCRCAFSGRRCWTSVRGRFRPLRDRGPHRALPHPAPHSPSHTGPGGQTHTPPNSGCRGGGRGFPAPLKQEAGASQPREGTEGPPNEAESQDSEQFFRKVLGSSDSTSLGGTLQAGMRPILGGPTKSLPPGSSLSGVLPSTGLMDSFPGLCQSPFFDRGDRAGLFSPDHEDESFWDPPSTPATPSTPTTPTEPEGDGLSYNQRSLQRWEKDEELGHLSTISPVLYANVNFPSLKQDYPDWSSRCKQIMKVWRKISAAEKAPFLQKAKDNRASQRVSKAQKLEEKSQVCRTVKTEPGSCDGPRPALHLQIRPPGLTPDPSQPGSAESPVPRPRGGPPRLPRRVPAARETPQADPFPRAQHPHFQEPSGPRGSPQARGPVEPRLLSPPRGGAGPDLGSGSRPGRSARGGAVQGPPTPWAHQGTPPAATRPPRLGTLPTPTASLPAALCRTLTPSRPSPSPPVRGGCSPSPSRTPAPGCPAVPSPSLGALPLTPGALSSEAFSAQSPAASRFQSPEPCSRPPSRPQSRDPLAARSSPAARPPVPRTEARPSRALPAKASRPRPTSSPSVLPGTPLWEAAWVPRFEPEPRLGRVPGNRPQLCSPAQAQAQAQAQIQHLQPQAQPAAAHNFPSRTQLPPGAPDAPSPWPREPQQGPGRPPQELPDLAGPQDPALIGLSQAELEKHRQRLRLRELLIRHQMQRNSLRQEKEAAAANSGAANWPGGETAPYQLDKTLRPPPPYPQDKAAVGHPGAASMEDKLGHPPPPRMPVNVDPSAVRLQGSQNLQGFHPQPRFPAPWPGQQAGLQRFPQPPAQGRAARDLSPAFP</sequence>
<comment type="subcellular location">
    <subcellularLocation>
        <location evidence="1">Nucleus</location>
    </subcellularLocation>
</comment>
<evidence type="ECO:0000256" key="4">
    <source>
        <dbReference type="ARBA" id="ARBA00022771"/>
    </source>
</evidence>
<evidence type="ECO:0000256" key="7">
    <source>
        <dbReference type="ARBA" id="ARBA00023163"/>
    </source>
</evidence>
<feature type="compositionally biased region" description="Pro residues" evidence="9">
    <location>
        <begin position="651"/>
        <end position="662"/>
    </location>
</feature>
<name>A0A9D3LSN1_ANGAN</name>
<feature type="compositionally biased region" description="Pro residues" evidence="9">
    <location>
        <begin position="816"/>
        <end position="827"/>
    </location>
</feature>
<gene>
    <name evidence="11" type="ORF">ANANG_G00252470</name>
</gene>
<dbReference type="SMART" id="SM00398">
    <property type="entry name" value="HMG"/>
    <property type="match status" value="1"/>
</dbReference>
<dbReference type="SUPFAM" id="SSF47095">
    <property type="entry name" value="HMG-box"/>
    <property type="match status" value="1"/>
</dbReference>
<dbReference type="Proteomes" id="UP001044222">
    <property type="component" value="Chromosome 14"/>
</dbReference>
<comment type="caution">
    <text evidence="11">The sequence shown here is derived from an EMBL/GenBank/DDBJ whole genome shotgun (WGS) entry which is preliminary data.</text>
</comment>
<evidence type="ECO:0000313" key="12">
    <source>
        <dbReference type="Proteomes" id="UP001044222"/>
    </source>
</evidence>
<feature type="region of interest" description="Disordered" evidence="9">
    <location>
        <begin position="1"/>
        <end position="97"/>
    </location>
</feature>
<feature type="compositionally biased region" description="Basic and acidic residues" evidence="9">
    <location>
        <begin position="20"/>
        <end position="34"/>
    </location>
</feature>